<feature type="compositionally biased region" description="Low complexity" evidence="8">
    <location>
        <begin position="144"/>
        <end position="161"/>
    </location>
</feature>
<evidence type="ECO:0000256" key="6">
    <source>
        <dbReference type="RuleBase" id="RU368003"/>
    </source>
</evidence>
<dbReference type="InterPro" id="IPR011082">
    <property type="entry name" value="Exosome-assoc_fac/DNA_repair"/>
</dbReference>
<evidence type="ECO:0000256" key="8">
    <source>
        <dbReference type="SAM" id="MobiDB-lite"/>
    </source>
</evidence>
<keyword evidence="10" id="KW-1185">Reference proteome</keyword>
<dbReference type="GO" id="GO:0003723">
    <property type="term" value="F:RNA binding"/>
    <property type="evidence" value="ECO:0007669"/>
    <property type="project" value="UniProtKB-UniRule"/>
</dbReference>
<reference evidence="9" key="1">
    <citation type="journal article" date="2018" name="Genome Biol. Evol.">
        <title>Genomics and development of Lentinus tigrinus, a white-rot wood-decaying mushroom with dimorphic fruiting bodies.</title>
        <authorList>
            <person name="Wu B."/>
            <person name="Xu Z."/>
            <person name="Knudson A."/>
            <person name="Carlson A."/>
            <person name="Chen N."/>
            <person name="Kovaka S."/>
            <person name="LaButti K."/>
            <person name="Lipzen A."/>
            <person name="Pennachio C."/>
            <person name="Riley R."/>
            <person name="Schakwitz W."/>
            <person name="Umezawa K."/>
            <person name="Ohm R.A."/>
            <person name="Grigoriev I.V."/>
            <person name="Nagy L.G."/>
            <person name="Gibbons J."/>
            <person name="Hibbett D."/>
        </authorList>
    </citation>
    <scope>NUCLEOTIDE SEQUENCE [LARGE SCALE GENOMIC DNA]</scope>
    <source>
        <strain evidence="9">ALCF2SS1-6</strain>
    </source>
</reference>
<dbReference type="PANTHER" id="PTHR15341">
    <property type="entry name" value="SUN-COR STEROID HORMONE RECEPTOR CO-REPRESSOR"/>
    <property type="match status" value="1"/>
</dbReference>
<dbReference type="GO" id="GO:0003677">
    <property type="term" value="F:DNA binding"/>
    <property type="evidence" value="ECO:0007669"/>
    <property type="project" value="TreeGrafter"/>
</dbReference>
<evidence type="ECO:0000313" key="10">
    <source>
        <dbReference type="Proteomes" id="UP000313359"/>
    </source>
</evidence>
<evidence type="ECO:0000256" key="3">
    <source>
        <dbReference type="ARBA" id="ARBA00022552"/>
    </source>
</evidence>
<evidence type="ECO:0000256" key="5">
    <source>
        <dbReference type="ARBA" id="ARBA00023242"/>
    </source>
</evidence>
<sequence length="323" mass="34646">MADSSEKLLARLSTLNDSLDDLEDKLEPLLSQTLPESLLPLETIQQVKLNVAIPYLVYDLVFIYLKTRGIDPKTHPVVAELDRVRQYFDKIKNAEDPEKRKTAVDKAAANRFIKHAIAQAKESSQTPGAGASSSSSNTHIRFDAAGNTPSPAPASSSSSTPRAPPAPGKVTSKMLARAEWQKQVAAGQVGDVDMDEEEDEADALQVFDEDEEEGDGDEEDAEPETVSSKAKGKGRATGGQEDAKAAGEKKRRRPTFDPFAGYGDEASAKSSKSSKKKKASPQAGSEDVDMDGEPTSGNSTPKSARKVKSGEKKAKRKAKKATS</sequence>
<evidence type="ECO:0000256" key="7">
    <source>
        <dbReference type="SAM" id="Coils"/>
    </source>
</evidence>
<accession>A0A5C2S2P9</accession>
<dbReference type="GO" id="GO:0005730">
    <property type="term" value="C:nucleolus"/>
    <property type="evidence" value="ECO:0007669"/>
    <property type="project" value="TreeGrafter"/>
</dbReference>
<feature type="compositionally biased region" description="Polar residues" evidence="8">
    <location>
        <begin position="121"/>
        <end position="139"/>
    </location>
</feature>
<dbReference type="InterPro" id="IPR007146">
    <property type="entry name" value="Sas10/Utp3/C1D"/>
</dbReference>
<comment type="function">
    <text evidence="6">Required for exosome-dependent processing of pre-rRNA and small nucleolar RNA (snRNA) precursors. Involved in processing of 35S pre-rRNA at the A0, A1 and A2 sites.</text>
</comment>
<evidence type="ECO:0000313" key="9">
    <source>
        <dbReference type="EMBL" id="RPD57129.1"/>
    </source>
</evidence>
<feature type="compositionally biased region" description="Acidic residues" evidence="8">
    <location>
        <begin position="192"/>
        <end position="223"/>
    </location>
</feature>
<gene>
    <name evidence="9" type="ORF">L227DRAFT_613999</name>
</gene>
<dbReference type="AlphaFoldDB" id="A0A5C2S2P9"/>
<keyword evidence="3 6" id="KW-0698">rRNA processing</keyword>
<dbReference type="STRING" id="1328759.A0A5C2S2P9"/>
<name>A0A5C2S2P9_9APHY</name>
<dbReference type="Pfam" id="PF04000">
    <property type="entry name" value="Sas10_Utp3"/>
    <property type="match status" value="1"/>
</dbReference>
<dbReference type="GO" id="GO:0010468">
    <property type="term" value="P:regulation of gene expression"/>
    <property type="evidence" value="ECO:0007669"/>
    <property type="project" value="TreeGrafter"/>
</dbReference>
<organism evidence="9 10">
    <name type="scientific">Lentinus tigrinus ALCF2SS1-6</name>
    <dbReference type="NCBI Taxonomy" id="1328759"/>
    <lineage>
        <taxon>Eukaryota</taxon>
        <taxon>Fungi</taxon>
        <taxon>Dikarya</taxon>
        <taxon>Basidiomycota</taxon>
        <taxon>Agaricomycotina</taxon>
        <taxon>Agaricomycetes</taxon>
        <taxon>Polyporales</taxon>
        <taxon>Polyporaceae</taxon>
        <taxon>Lentinus</taxon>
    </lineage>
</organism>
<keyword evidence="5 6" id="KW-0539">Nucleus</keyword>
<dbReference type="Proteomes" id="UP000313359">
    <property type="component" value="Unassembled WGS sequence"/>
</dbReference>
<evidence type="ECO:0000256" key="1">
    <source>
        <dbReference type="ARBA" id="ARBA00004123"/>
    </source>
</evidence>
<protein>
    <recommendedName>
        <fullName evidence="6">Exosome complex protein</fullName>
    </recommendedName>
</protein>
<comment type="similarity">
    <text evidence="2 6">Belongs to the C1D family.</text>
</comment>
<dbReference type="PANTHER" id="PTHR15341:SF3">
    <property type="entry name" value="NUCLEAR NUCLEIC ACID-BINDING PROTEIN C1D"/>
    <property type="match status" value="1"/>
</dbReference>
<evidence type="ECO:0000256" key="4">
    <source>
        <dbReference type="ARBA" id="ARBA00022884"/>
    </source>
</evidence>
<keyword evidence="4 6" id="KW-0694">RNA-binding</keyword>
<feature type="region of interest" description="Disordered" evidence="8">
    <location>
        <begin position="118"/>
        <end position="323"/>
    </location>
</feature>
<dbReference type="EMBL" id="ML122283">
    <property type="protein sequence ID" value="RPD57129.1"/>
    <property type="molecule type" value="Genomic_DNA"/>
</dbReference>
<dbReference type="OrthoDB" id="1421013at2759"/>
<feature type="coiled-coil region" evidence="7">
    <location>
        <begin position="5"/>
        <end position="32"/>
    </location>
</feature>
<comment type="subcellular location">
    <subcellularLocation>
        <location evidence="1 6">Nucleus</location>
    </subcellularLocation>
</comment>
<proteinExistence type="inferred from homology"/>
<feature type="compositionally biased region" description="Basic residues" evidence="8">
    <location>
        <begin position="303"/>
        <end position="323"/>
    </location>
</feature>
<dbReference type="GO" id="GO:0000460">
    <property type="term" value="P:maturation of 5.8S rRNA"/>
    <property type="evidence" value="ECO:0007669"/>
    <property type="project" value="TreeGrafter"/>
</dbReference>
<dbReference type="GO" id="GO:0000178">
    <property type="term" value="C:exosome (RNase complex)"/>
    <property type="evidence" value="ECO:0007669"/>
    <property type="project" value="TreeGrafter"/>
</dbReference>
<keyword evidence="7" id="KW-0175">Coiled coil</keyword>
<evidence type="ECO:0000256" key="2">
    <source>
        <dbReference type="ARBA" id="ARBA00009154"/>
    </source>
</evidence>